<keyword evidence="3" id="KW-1185">Reference proteome</keyword>
<keyword evidence="1" id="KW-0472">Membrane</keyword>
<evidence type="ECO:0000313" key="3">
    <source>
        <dbReference type="Proteomes" id="UP001595613"/>
    </source>
</evidence>
<feature type="transmembrane region" description="Helical" evidence="1">
    <location>
        <begin position="487"/>
        <end position="505"/>
    </location>
</feature>
<feature type="transmembrane region" description="Helical" evidence="1">
    <location>
        <begin position="152"/>
        <end position="176"/>
    </location>
</feature>
<feature type="transmembrane region" description="Helical" evidence="1">
    <location>
        <begin position="120"/>
        <end position="146"/>
    </location>
</feature>
<feature type="transmembrane region" description="Helical" evidence="1">
    <location>
        <begin position="320"/>
        <end position="343"/>
    </location>
</feature>
<feature type="transmembrane region" description="Helical" evidence="1">
    <location>
        <begin position="424"/>
        <end position="446"/>
    </location>
</feature>
<dbReference type="RefSeq" id="WP_380094123.1">
    <property type="nucleotide sequence ID" value="NZ_JBHRYD010000001.1"/>
</dbReference>
<proteinExistence type="predicted"/>
<feature type="transmembrane region" description="Helical" evidence="1">
    <location>
        <begin position="399"/>
        <end position="418"/>
    </location>
</feature>
<sequence length="511" mass="54283">MTLAPTSILWFAHHEFRLAWREWMAMMTGGRRPRLIGFAIGGLAVYALMQVIAWFAIRPWVEAGIVIDKQALVMVSGMGLLFWAVTLSQALEAVTRAYYARSDLDLVLSSPAPSRRLFAVRAGAVLASTLALGALLVSPLVWALVLQDGWRWLSIYLVLAALAALSVAIALTLTRLLFRLAGPRRTRLIAQIVAAIVGAGFVIGIQAAAILSHEGFSRFAFFQSEDLLANAPDTASPLFLPARAAMGDPVLAAMLFALALLLLLLAIALTAPGYARLATSAAGLSHVGSQRRISPRAFSAASPRHALRRKEWKLLQRDPWLLSQTLMQLLYLVPPALLLWVNYGAGEGTYIVIVPVLVMASGQLAGGLAWLAISGEDAHDLVATAPLSPGTILRAKVEAVLAVIAAVLLPLLLALALASPSMAMVTAACALLAASASTAIQLWFRVTARRSMFRRRQVASRAATLCEAFSSIAWAATGALWVAGSPLALVPALVAIGVLALARLLSPRGPA</sequence>
<feature type="transmembrane region" description="Helical" evidence="1">
    <location>
        <begin position="250"/>
        <end position="271"/>
    </location>
</feature>
<dbReference type="Proteomes" id="UP001595613">
    <property type="component" value="Unassembled WGS sequence"/>
</dbReference>
<keyword evidence="1" id="KW-1133">Transmembrane helix</keyword>
<feature type="transmembrane region" description="Helical" evidence="1">
    <location>
        <begin position="349"/>
        <end position="373"/>
    </location>
</feature>
<accession>A0ABV7WYW1</accession>
<reference evidence="3" key="1">
    <citation type="journal article" date="2019" name="Int. J. Syst. Evol. Microbiol.">
        <title>The Global Catalogue of Microorganisms (GCM) 10K type strain sequencing project: providing services to taxonomists for standard genome sequencing and annotation.</title>
        <authorList>
            <consortium name="The Broad Institute Genomics Platform"/>
            <consortium name="The Broad Institute Genome Sequencing Center for Infectious Disease"/>
            <person name="Wu L."/>
            <person name="Ma J."/>
        </authorList>
    </citation>
    <scope>NUCLEOTIDE SEQUENCE [LARGE SCALE GENOMIC DNA]</scope>
    <source>
        <strain evidence="3">KCTC 42281</strain>
    </source>
</reference>
<gene>
    <name evidence="2" type="ORF">ACFOOL_01180</name>
</gene>
<protein>
    <submittedName>
        <fullName evidence="2">Permease</fullName>
    </submittedName>
</protein>
<organism evidence="2 3">
    <name type="scientific">Devosia honganensis</name>
    <dbReference type="NCBI Taxonomy" id="1610527"/>
    <lineage>
        <taxon>Bacteria</taxon>
        <taxon>Pseudomonadati</taxon>
        <taxon>Pseudomonadota</taxon>
        <taxon>Alphaproteobacteria</taxon>
        <taxon>Hyphomicrobiales</taxon>
        <taxon>Devosiaceae</taxon>
        <taxon>Devosia</taxon>
    </lineage>
</organism>
<evidence type="ECO:0000256" key="1">
    <source>
        <dbReference type="SAM" id="Phobius"/>
    </source>
</evidence>
<feature type="transmembrane region" description="Helical" evidence="1">
    <location>
        <begin position="77"/>
        <end position="99"/>
    </location>
</feature>
<feature type="transmembrane region" description="Helical" evidence="1">
    <location>
        <begin position="35"/>
        <end position="57"/>
    </location>
</feature>
<name>A0ABV7WYW1_9HYPH</name>
<dbReference type="EMBL" id="JBHRYD010000001">
    <property type="protein sequence ID" value="MFC3703363.1"/>
    <property type="molecule type" value="Genomic_DNA"/>
</dbReference>
<feature type="transmembrane region" description="Helical" evidence="1">
    <location>
        <begin position="188"/>
        <end position="211"/>
    </location>
</feature>
<evidence type="ECO:0000313" key="2">
    <source>
        <dbReference type="EMBL" id="MFC3703363.1"/>
    </source>
</evidence>
<comment type="caution">
    <text evidence="2">The sequence shown here is derived from an EMBL/GenBank/DDBJ whole genome shotgun (WGS) entry which is preliminary data.</text>
</comment>
<keyword evidence="1" id="KW-0812">Transmembrane</keyword>